<dbReference type="RefSeq" id="WP_211871759.1">
    <property type="nucleotide sequence ID" value="NZ_JAAEDI010000039.1"/>
</dbReference>
<dbReference type="Proteomes" id="UP000698752">
    <property type="component" value="Unassembled WGS sequence"/>
</dbReference>
<feature type="region of interest" description="Disordered" evidence="1">
    <location>
        <begin position="137"/>
        <end position="176"/>
    </location>
</feature>
<feature type="compositionally biased region" description="Basic and acidic residues" evidence="1">
    <location>
        <begin position="152"/>
        <end position="167"/>
    </location>
</feature>
<evidence type="ECO:0000256" key="1">
    <source>
        <dbReference type="SAM" id="MobiDB-lite"/>
    </source>
</evidence>
<reference evidence="3" key="1">
    <citation type="journal article" date="2021" name="Syst. Appl. Microbiol.">
        <title>Roseomonas hellenica sp. nov., isolated from roots of wild-growing Alkanna tinctoria.</title>
        <authorList>
            <person name="Rat A."/>
            <person name="Naranjo H.D."/>
            <person name="Lebbe L."/>
            <person name="Cnockaert M."/>
            <person name="Krigas N."/>
            <person name="Grigoriadou K."/>
            <person name="Maloupa E."/>
            <person name="Willems A."/>
        </authorList>
    </citation>
    <scope>NUCLEOTIDE SEQUENCE [LARGE SCALE GENOMIC DNA]</scope>
    <source>
        <strain evidence="3">LMG 31159</strain>
    </source>
</reference>
<protein>
    <recommendedName>
        <fullName evidence="4">GYD domain-containing protein</fullName>
    </recommendedName>
</protein>
<name>A0ABS5EPV0_9PROT</name>
<comment type="caution">
    <text evidence="2">The sequence shown here is derived from an EMBL/GenBank/DDBJ whole genome shotgun (WGS) entry which is preliminary data.</text>
</comment>
<evidence type="ECO:0000313" key="2">
    <source>
        <dbReference type="EMBL" id="MBR0653049.1"/>
    </source>
</evidence>
<evidence type="ECO:0008006" key="4">
    <source>
        <dbReference type="Google" id="ProtNLM"/>
    </source>
</evidence>
<organism evidence="2 3">
    <name type="scientific">Neoroseomonas terrae</name>
    <dbReference type="NCBI Taxonomy" id="424799"/>
    <lineage>
        <taxon>Bacteria</taxon>
        <taxon>Pseudomonadati</taxon>
        <taxon>Pseudomonadota</taxon>
        <taxon>Alphaproteobacteria</taxon>
        <taxon>Acetobacterales</taxon>
        <taxon>Acetobacteraceae</taxon>
        <taxon>Neoroseomonas</taxon>
    </lineage>
</organism>
<sequence>MEHYLIQLSYTALAWQQQIDRTTDADQRFTAVRKLIARLGGSFARYHFFDGGEPPTEDVPPFVVADKFVGIGEDDVIAIVALPSSLAARAFSMAIAAEGGVKSVRLTPLLGIPQAVQAMGMAKDAIAMAGYSAPGGAATSWEGATPTTAARSGERGVETTPHPERPLGRRGSRPRS</sequence>
<dbReference type="EMBL" id="JAAEDI010000039">
    <property type="protein sequence ID" value="MBR0653049.1"/>
    <property type="molecule type" value="Genomic_DNA"/>
</dbReference>
<accession>A0ABS5EPV0</accession>
<gene>
    <name evidence="2" type="ORF">GXW78_25560</name>
</gene>
<evidence type="ECO:0000313" key="3">
    <source>
        <dbReference type="Proteomes" id="UP000698752"/>
    </source>
</evidence>
<proteinExistence type="predicted"/>
<keyword evidence="3" id="KW-1185">Reference proteome</keyword>